<evidence type="ECO:0000256" key="5">
    <source>
        <dbReference type="SAM" id="MobiDB-lite"/>
    </source>
</evidence>
<protein>
    <recommendedName>
        <fullName evidence="10">RNA-binding protein 5</fullName>
    </recommendedName>
</protein>
<organism evidence="8">
    <name type="scientific">Clastoptera arizonana</name>
    <name type="common">Arizona spittle bug</name>
    <dbReference type="NCBI Taxonomy" id="38151"/>
    <lineage>
        <taxon>Eukaryota</taxon>
        <taxon>Metazoa</taxon>
        <taxon>Ecdysozoa</taxon>
        <taxon>Arthropoda</taxon>
        <taxon>Hexapoda</taxon>
        <taxon>Insecta</taxon>
        <taxon>Pterygota</taxon>
        <taxon>Neoptera</taxon>
        <taxon>Paraneoptera</taxon>
        <taxon>Hemiptera</taxon>
        <taxon>Auchenorrhyncha</taxon>
        <taxon>Cercopoidea</taxon>
        <taxon>Clastopteridae</taxon>
        <taxon>Clastoptera</taxon>
    </lineage>
</organism>
<evidence type="ECO:0000313" key="8">
    <source>
        <dbReference type="EMBL" id="JAS08266.1"/>
    </source>
</evidence>
<feature type="region of interest" description="Disordered" evidence="5">
    <location>
        <begin position="1"/>
        <end position="120"/>
    </location>
</feature>
<dbReference type="InterPro" id="IPR035979">
    <property type="entry name" value="RBD_domain_sf"/>
</dbReference>
<dbReference type="PANTHER" id="PTHR13948:SF3">
    <property type="entry name" value="FI21118P1"/>
    <property type="match status" value="1"/>
</dbReference>
<feature type="compositionally biased region" description="Basic and acidic residues" evidence="5">
    <location>
        <begin position="84"/>
        <end position="120"/>
    </location>
</feature>
<evidence type="ECO:0000256" key="4">
    <source>
        <dbReference type="PROSITE-ProRule" id="PRU00176"/>
    </source>
</evidence>
<dbReference type="PROSITE" id="PS50174">
    <property type="entry name" value="G_PATCH"/>
    <property type="match status" value="1"/>
</dbReference>
<dbReference type="EMBL" id="GEDC01029032">
    <property type="protein sequence ID" value="JAS08266.1"/>
    <property type="molecule type" value="Transcribed_RNA"/>
</dbReference>
<dbReference type="Gene3D" id="3.30.70.330">
    <property type="match status" value="2"/>
</dbReference>
<dbReference type="SUPFAM" id="SSF54928">
    <property type="entry name" value="RNA-binding domain, RBD"/>
    <property type="match status" value="2"/>
</dbReference>
<dbReference type="InterPro" id="IPR012677">
    <property type="entry name" value="Nucleotide-bd_a/b_plait_sf"/>
</dbReference>
<feature type="compositionally biased region" description="Basic and acidic residues" evidence="5">
    <location>
        <begin position="23"/>
        <end position="35"/>
    </location>
</feature>
<dbReference type="InterPro" id="IPR000467">
    <property type="entry name" value="G_patch_dom"/>
</dbReference>
<dbReference type="InterPro" id="IPR041591">
    <property type="entry name" value="OCRE"/>
</dbReference>
<keyword evidence="3" id="KW-0539">Nucleus</keyword>
<feature type="region of interest" description="Disordered" evidence="5">
    <location>
        <begin position="571"/>
        <end position="611"/>
    </location>
</feature>
<dbReference type="InterPro" id="IPR000504">
    <property type="entry name" value="RRM_dom"/>
</dbReference>
<keyword evidence="2 4" id="KW-0694">RNA-binding</keyword>
<evidence type="ECO:0000256" key="3">
    <source>
        <dbReference type="ARBA" id="ARBA00023242"/>
    </source>
</evidence>
<feature type="compositionally biased region" description="Polar residues" evidence="5">
    <location>
        <begin position="499"/>
        <end position="514"/>
    </location>
</feature>
<evidence type="ECO:0000313" key="9">
    <source>
        <dbReference type="EMBL" id="JAS33254.1"/>
    </source>
</evidence>
<proteinExistence type="predicted"/>
<dbReference type="GO" id="GO:0003723">
    <property type="term" value="F:RNA binding"/>
    <property type="evidence" value="ECO:0007669"/>
    <property type="project" value="UniProtKB-UniRule"/>
</dbReference>
<dbReference type="AlphaFoldDB" id="A0A1B6C436"/>
<reference evidence="8" key="1">
    <citation type="submission" date="2015-12" db="EMBL/GenBank/DDBJ databases">
        <title>De novo transcriptome assembly of four potential Pierce s Disease insect vectors from Arizona vineyards.</title>
        <authorList>
            <person name="Tassone E.E."/>
        </authorList>
    </citation>
    <scope>NUCLEOTIDE SEQUENCE</scope>
</reference>
<evidence type="ECO:0000259" key="7">
    <source>
        <dbReference type="PROSITE" id="PS50174"/>
    </source>
</evidence>
<dbReference type="SMART" id="SM00443">
    <property type="entry name" value="G_patch"/>
    <property type="match status" value="1"/>
</dbReference>
<feature type="domain" description="G-patch" evidence="7">
    <location>
        <begin position="819"/>
        <end position="865"/>
    </location>
</feature>
<dbReference type="Pfam" id="PF00076">
    <property type="entry name" value="RRM_1"/>
    <property type="match status" value="1"/>
</dbReference>
<feature type="domain" description="RRM" evidence="6">
    <location>
        <begin position="196"/>
        <end position="276"/>
    </location>
</feature>
<feature type="compositionally biased region" description="Polar residues" evidence="5">
    <location>
        <begin position="571"/>
        <end position="580"/>
    </location>
</feature>
<evidence type="ECO:0000259" key="6">
    <source>
        <dbReference type="PROSITE" id="PS50102"/>
    </source>
</evidence>
<evidence type="ECO:0000256" key="1">
    <source>
        <dbReference type="ARBA" id="ARBA00004123"/>
    </source>
</evidence>
<dbReference type="GO" id="GO:0005634">
    <property type="term" value="C:nucleus"/>
    <property type="evidence" value="ECO:0007669"/>
    <property type="project" value="UniProtKB-SubCell"/>
</dbReference>
<name>A0A1B6C436_9HEMI</name>
<sequence>MDRRAYDGGGAYFQRSDNPEEYSNQRDDTQRDWSKRSNNTRDPWERSVDSFLEADCPNRKDYRDRSPRSRSPERDRSRSRRRSLSKERRGSSRDDRKDDGRDDRRSRDGDSESRRDRDGYRDRRDWDDERYRDSKDSRWSRYDRDKQGKRDEWLEKVWMTNDNSNDVLSSYSGDSDYDRYRFMGDRYAGEEIVQNRTIIIRGLAQHITEVDIRQEIKKCNLQPTDIRMIRRKNGTSRGFAFVEFATTEEAIQCMDLKNGELMLNNHYRAIMQFSLPKEPRDKWNSDWHCKCSAHNFKRREFCYKCGCTREKALEGVEEVSTHPTNTVLLRGLDTLTTEASVLECIQTLSALPIRSVRIGRDPVTNTSLGVCYIEMNCVIDATYLHNALLMSDPVIDEKKPIISYFKSDSSSSAPASRAGNIAVEAAQWSHQKSTSNQYTLKDVNRLAEYSANLYATTPEEKETYLTYYQQYYHKQISEGEQISLPANTSTANLATKSACSKTPLTETPNGSGENTYPVPDVSTYQYDKTSGYYYDPYTTLYYDANSQYYYNSKLSKFLYWDSSKNTYLPAPTASSTNSTAPPLPLPESSDELAKEEDLRKQKEKPNDKDKVKVAKRIAKDMEKWAKTLNHKKEIAKQNLIASASHLPILKAQGAADIGFAVLERKDVPAPSGISMPVQLDNPIVGNQQPDSSLVAEYGQGSDSDDEMDEIDVHDKEHTDWSKLACLLCKRQFPNKDVLVKHQQLSDLHKQNLNKWYKSQGIDPEDLQKAGSQYRDRAKERRQKYGEPDKPHPNKLKESYIKAKEATVSYEEPTKMGIGADNLGNKLLQKMGWQEGMGLGKKNQGRTTIIEAERRSATAGLGTKSQGVVPGPGETYKDCVRKMMYIRYKEIDENL</sequence>
<feature type="region of interest" description="Disordered" evidence="5">
    <location>
        <begin position="758"/>
        <end position="794"/>
    </location>
</feature>
<dbReference type="CDD" id="cd16162">
    <property type="entry name" value="OCRE_RBM5_like"/>
    <property type="match status" value="1"/>
</dbReference>
<feature type="compositionally biased region" description="Basic and acidic residues" evidence="5">
    <location>
        <begin position="773"/>
        <end position="794"/>
    </location>
</feature>
<feature type="region of interest" description="Disordered" evidence="5">
    <location>
        <begin position="499"/>
        <end position="519"/>
    </location>
</feature>
<dbReference type="EMBL" id="GEDC01004044">
    <property type="protein sequence ID" value="JAS33254.1"/>
    <property type="molecule type" value="Transcribed_RNA"/>
</dbReference>
<dbReference type="SMART" id="SM00360">
    <property type="entry name" value="RRM"/>
    <property type="match status" value="2"/>
</dbReference>
<accession>A0A1B6C436</accession>
<evidence type="ECO:0008006" key="10">
    <source>
        <dbReference type="Google" id="ProtNLM"/>
    </source>
</evidence>
<dbReference type="Pfam" id="PF17780">
    <property type="entry name" value="OCRE"/>
    <property type="match status" value="1"/>
</dbReference>
<dbReference type="PROSITE" id="PS50102">
    <property type="entry name" value="RRM"/>
    <property type="match status" value="1"/>
</dbReference>
<gene>
    <name evidence="9" type="ORF">g.9592</name>
    <name evidence="8" type="ORF">g.9593</name>
</gene>
<dbReference type="CDD" id="cd12313">
    <property type="entry name" value="RRM1_RRM2_RBM5_like"/>
    <property type="match status" value="1"/>
</dbReference>
<feature type="compositionally biased region" description="Basic and acidic residues" evidence="5">
    <location>
        <begin position="591"/>
        <end position="611"/>
    </location>
</feature>
<dbReference type="PANTHER" id="PTHR13948">
    <property type="entry name" value="RNA-BINDING PROTEIN"/>
    <property type="match status" value="1"/>
</dbReference>
<dbReference type="GO" id="GO:0000398">
    <property type="term" value="P:mRNA splicing, via spliceosome"/>
    <property type="evidence" value="ECO:0007669"/>
    <property type="project" value="TreeGrafter"/>
</dbReference>
<comment type="subcellular location">
    <subcellularLocation>
        <location evidence="1">Nucleus</location>
    </subcellularLocation>
</comment>
<evidence type="ECO:0000256" key="2">
    <source>
        <dbReference type="ARBA" id="ARBA00022884"/>
    </source>
</evidence>
<dbReference type="Pfam" id="PF01585">
    <property type="entry name" value="G-patch"/>
    <property type="match status" value="1"/>
</dbReference>
<feature type="compositionally biased region" description="Basic and acidic residues" evidence="5">
    <location>
        <begin position="56"/>
        <end position="76"/>
    </location>
</feature>